<name>A0ABP5LP11_9ACTN</name>
<proteinExistence type="predicted"/>
<dbReference type="EMBL" id="BAAANT010000030">
    <property type="protein sequence ID" value="GAA2151013.1"/>
    <property type="molecule type" value="Genomic_DNA"/>
</dbReference>
<dbReference type="Proteomes" id="UP001422759">
    <property type="component" value="Unassembled WGS sequence"/>
</dbReference>
<evidence type="ECO:0000313" key="4">
    <source>
        <dbReference type="Proteomes" id="UP001422759"/>
    </source>
</evidence>
<feature type="region of interest" description="Disordered" evidence="1">
    <location>
        <begin position="41"/>
        <end position="129"/>
    </location>
</feature>
<feature type="domain" description="Protein kinase" evidence="2">
    <location>
        <begin position="600"/>
        <end position="848"/>
    </location>
</feature>
<evidence type="ECO:0000259" key="2">
    <source>
        <dbReference type="PROSITE" id="PS50011"/>
    </source>
</evidence>
<evidence type="ECO:0000256" key="1">
    <source>
        <dbReference type="SAM" id="MobiDB-lite"/>
    </source>
</evidence>
<dbReference type="InterPro" id="IPR027417">
    <property type="entry name" value="P-loop_NTPase"/>
</dbReference>
<dbReference type="InterPro" id="IPR011009">
    <property type="entry name" value="Kinase-like_dom_sf"/>
</dbReference>
<organism evidence="3 4">
    <name type="scientific">Kitasatospora kazusensis</name>
    <dbReference type="NCBI Taxonomy" id="407974"/>
    <lineage>
        <taxon>Bacteria</taxon>
        <taxon>Bacillati</taxon>
        <taxon>Actinomycetota</taxon>
        <taxon>Actinomycetes</taxon>
        <taxon>Kitasatosporales</taxon>
        <taxon>Streptomycetaceae</taxon>
        <taxon>Kitasatospora</taxon>
    </lineage>
</organism>
<dbReference type="NCBIfam" id="NF041121">
    <property type="entry name" value="SAV_2336_NTERM"/>
    <property type="match status" value="1"/>
</dbReference>
<feature type="compositionally biased region" description="Low complexity" evidence="1">
    <location>
        <begin position="109"/>
        <end position="128"/>
    </location>
</feature>
<accession>A0ABP5LP11</accession>
<reference evidence="4" key="1">
    <citation type="journal article" date="2019" name="Int. J. Syst. Evol. Microbiol.">
        <title>The Global Catalogue of Microorganisms (GCM) 10K type strain sequencing project: providing services to taxonomists for standard genome sequencing and annotation.</title>
        <authorList>
            <consortium name="The Broad Institute Genomics Platform"/>
            <consortium name="The Broad Institute Genome Sequencing Center for Infectious Disease"/>
            <person name="Wu L."/>
            <person name="Ma J."/>
        </authorList>
    </citation>
    <scope>NUCLEOTIDE SEQUENCE [LARGE SCALE GENOMIC DNA]</scope>
    <source>
        <strain evidence="4">JCM 14560</strain>
    </source>
</reference>
<protein>
    <recommendedName>
        <fullName evidence="2">Protein kinase domain-containing protein</fullName>
    </recommendedName>
</protein>
<sequence>MALRTALRRTLDVLVGAGVELAPEELLDALWLAARLPSAEPAAEAEPGPAAGGPAATPGPGPAEAAEDGAGPGDVTGPAPAAAEPEPAPHPLHATVAPGAPVRESADGPAPASRLRAAPAAQRAQAVRVPERRAFPDELGLARALRPLKLHRASRWRTELDETATAAEAAETGLPDAVLRPARERWLRCDLVVDDGVSMLLWRRTAADLRLLLERSGAFRQVRVLGLRTRGTEPVRLSAAPYRDAADGDPALLDPATLADPTGQSLVLLLSDGAGAAWRDGRIRDVLDRWARCGPTAVLHTLPRRMWPGSGLPAEYWTVCTPRQGAANADWRVQDPYLPYGAPGRPGVPVPVLELTPAALRDWSRLLASSGGQARLALWEPGPPRRPRPAVPRQAADPDRAAVARLEHFRAAASPQAYRLAAQLAAVAPVTVPVMRLVQAAGPQPADPVPLAEVFLGGLVRPVPGTGREPAHHRLFDFPAVVKDRLLDDLPTAELVEVGHRVSRQLESLAGRSPDFPAWLLGPADRPGDTARADGAPFAWAAGPLLRRLGVGPEAAERVAETWWRPSTGSPGWPPAAVALAERGRLRPPDPDDPAVIGPYRVLGRLSPDTENWLYAARKKGGELVAVRTAGPRPRSQRAWGLLADEVENLNSLSPRYSTPLITWDTRDKAGWLATAVPLTSGDVPAPTLREFVEACGPLRPTRFLWHLALHLATALRDSAAKGLLHGHLSPDRILLTEHAPLITGWQHQPGRWSALPPADAFSEAYRAPGEGKLSQQADMFSLGAVLQYAWTGRDPGRGSADPPTFELRADLRHTRQRWRTVLAACLSHDPAERPGIDALVGEFGRALAPGSEDVPLTAWMSPRGRELLGSVNSRGIQPGGPSAAVPGPADPEPADGPPRLRAARVRADPPPRPAGNRHITVLCPAVGVGLATTAAMLGGALVERNAAADKEVVVLDSGRGADALAAWGQRKVPSGLWGLVYSNSRPGAHKPRDSGRLDLGEDWFRQRGYLAAGPGGVHLLAGERGELRPWGLTGAEYADLLFGLERYFATLVTSVRAPSLDGHVHDVLRRTDQLVVVTGPQSGFVRETASLLGLIRDEGHQELVRSSVVAVSYDRPRRARGLSMVERLCREVVTIPYDEGLNWGDFVGLEELAPETWQTFRHLADLVSGD</sequence>
<feature type="region of interest" description="Disordered" evidence="1">
    <location>
        <begin position="377"/>
        <end position="399"/>
    </location>
</feature>
<feature type="compositionally biased region" description="Low complexity" evidence="1">
    <location>
        <begin position="41"/>
        <end position="64"/>
    </location>
</feature>
<dbReference type="Gene3D" id="3.40.50.300">
    <property type="entry name" value="P-loop containing nucleotide triphosphate hydrolases"/>
    <property type="match status" value="1"/>
</dbReference>
<dbReference type="InterPro" id="IPR000719">
    <property type="entry name" value="Prot_kinase_dom"/>
</dbReference>
<dbReference type="RefSeq" id="WP_344467818.1">
    <property type="nucleotide sequence ID" value="NZ_BAAANT010000030.1"/>
</dbReference>
<dbReference type="Gene3D" id="1.10.510.10">
    <property type="entry name" value="Transferase(Phosphotransferase) domain 1"/>
    <property type="match status" value="1"/>
</dbReference>
<dbReference type="PROSITE" id="PS50011">
    <property type="entry name" value="PROTEIN_KINASE_DOM"/>
    <property type="match status" value="1"/>
</dbReference>
<gene>
    <name evidence="3" type="ORF">GCM10009760_45980</name>
</gene>
<keyword evidence="4" id="KW-1185">Reference proteome</keyword>
<dbReference type="SUPFAM" id="SSF56112">
    <property type="entry name" value="Protein kinase-like (PK-like)"/>
    <property type="match status" value="1"/>
</dbReference>
<evidence type="ECO:0000313" key="3">
    <source>
        <dbReference type="EMBL" id="GAA2151013.1"/>
    </source>
</evidence>
<dbReference type="InterPro" id="IPR047738">
    <property type="entry name" value="SAV_2336-like_N"/>
</dbReference>
<feature type="region of interest" description="Disordered" evidence="1">
    <location>
        <begin position="870"/>
        <end position="902"/>
    </location>
</feature>
<comment type="caution">
    <text evidence="3">The sequence shown here is derived from an EMBL/GenBank/DDBJ whole genome shotgun (WGS) entry which is preliminary data.</text>
</comment>